<sequence length="321" mass="35808">MRPVQVAAPVDPSAVRLPGDWAHRDIHANGLRFHVVEDPRSMDDHNRQLVLFLHGFAEFWWAWRRQLAPLASVGLRPVAVDMRGYGDSDKPPRGYDAHTLASDAAGLVRSLGHSDAVLVGHAEGGLISWATAALRPAQTRAVAVVSAPHPLELRRAMLTDARQVAAALPSLVRHQIPRLAERSLRRNDGEGAALLLRERSGPNWRGTADFAETERLVRMAVQIPKCAHLALEYQRWAFRSQFRPDGWRFRRQMRHQLRVPGLLLRGSDDPYVLRPAMERSSRWLRVAQSATIPGSGHYAHQENPDAVTEQLLAFLGSLSAP</sequence>
<keyword evidence="1 3" id="KW-0378">Hydrolase</keyword>
<dbReference type="PRINTS" id="PR00412">
    <property type="entry name" value="EPOXHYDRLASE"/>
</dbReference>
<keyword evidence="4" id="KW-1185">Reference proteome</keyword>
<dbReference type="AlphaFoldDB" id="D6ZF65"/>
<dbReference type="RefSeq" id="WP_013138045.1">
    <property type="nucleotide sequence ID" value="NC_014168.1"/>
</dbReference>
<dbReference type="KEGG" id="srt:Srot_1116"/>
<feature type="domain" description="AB hydrolase-1" evidence="2">
    <location>
        <begin position="50"/>
        <end position="309"/>
    </location>
</feature>
<evidence type="ECO:0000313" key="3">
    <source>
        <dbReference type="EMBL" id="ADG97589.1"/>
    </source>
</evidence>
<proteinExistence type="predicted"/>
<evidence type="ECO:0000259" key="2">
    <source>
        <dbReference type="Pfam" id="PF12697"/>
    </source>
</evidence>
<dbReference type="PANTHER" id="PTHR43329">
    <property type="entry name" value="EPOXIDE HYDROLASE"/>
    <property type="match status" value="1"/>
</dbReference>
<accession>D6ZF65</accession>
<gene>
    <name evidence="3" type="ordered locus">Srot_1116</name>
</gene>
<dbReference type="STRING" id="640132.Srot_1116"/>
<name>D6ZF65_SEGRD</name>
<dbReference type="InterPro" id="IPR000639">
    <property type="entry name" value="Epox_hydrolase-like"/>
</dbReference>
<dbReference type="eggNOG" id="COG2267">
    <property type="taxonomic scope" value="Bacteria"/>
</dbReference>
<evidence type="ECO:0000256" key="1">
    <source>
        <dbReference type="ARBA" id="ARBA00022801"/>
    </source>
</evidence>
<organism evidence="3 4">
    <name type="scientific">Segniliparus rotundus (strain ATCC BAA-972 / CDC 1076 / CIP 108378 / DSM 44985 / JCM 13578)</name>
    <dbReference type="NCBI Taxonomy" id="640132"/>
    <lineage>
        <taxon>Bacteria</taxon>
        <taxon>Bacillati</taxon>
        <taxon>Actinomycetota</taxon>
        <taxon>Actinomycetes</taxon>
        <taxon>Mycobacteriales</taxon>
        <taxon>Segniliparaceae</taxon>
        <taxon>Segniliparus</taxon>
    </lineage>
</organism>
<dbReference type="SUPFAM" id="SSF53474">
    <property type="entry name" value="alpha/beta-Hydrolases"/>
    <property type="match status" value="1"/>
</dbReference>
<protein>
    <submittedName>
        <fullName evidence="3">Alpha/beta hydrolase fold protein</fullName>
    </submittedName>
</protein>
<dbReference type="InterPro" id="IPR029058">
    <property type="entry name" value="AB_hydrolase_fold"/>
</dbReference>
<dbReference type="OrthoDB" id="2987348at2"/>
<dbReference type="Gene3D" id="3.40.50.1820">
    <property type="entry name" value="alpha/beta hydrolase"/>
    <property type="match status" value="1"/>
</dbReference>
<evidence type="ECO:0000313" key="4">
    <source>
        <dbReference type="Proteomes" id="UP000002247"/>
    </source>
</evidence>
<dbReference type="EMBL" id="CP001958">
    <property type="protein sequence ID" value="ADG97589.1"/>
    <property type="molecule type" value="Genomic_DNA"/>
</dbReference>
<dbReference type="Proteomes" id="UP000002247">
    <property type="component" value="Chromosome"/>
</dbReference>
<dbReference type="HOGENOM" id="CLU_020336_7_3_11"/>
<dbReference type="GO" id="GO:0016787">
    <property type="term" value="F:hydrolase activity"/>
    <property type="evidence" value="ECO:0007669"/>
    <property type="project" value="UniProtKB-KW"/>
</dbReference>
<dbReference type="InterPro" id="IPR000073">
    <property type="entry name" value="AB_hydrolase_1"/>
</dbReference>
<dbReference type="Pfam" id="PF12697">
    <property type="entry name" value="Abhydrolase_6"/>
    <property type="match status" value="1"/>
</dbReference>
<reference evidence="3 4" key="1">
    <citation type="journal article" date="2010" name="Stand. Genomic Sci.">
        <title>Complete genome sequence of Segniliparus rotundus type strain (CDC 1076).</title>
        <authorList>
            <person name="Sikorski J."/>
            <person name="Lapidus A."/>
            <person name="Copeland A."/>
            <person name="Misra M."/>
            <person name="Glavina Del Rio T."/>
            <person name="Nolan M."/>
            <person name="Lucas S."/>
            <person name="Chen F."/>
            <person name="Tice H."/>
            <person name="Cheng J.F."/>
            <person name="Jando M."/>
            <person name="Schneider S."/>
            <person name="Bruce D."/>
            <person name="Goodwin L."/>
            <person name="Pitluck S."/>
            <person name="Liolios K."/>
            <person name="Mikhailova N."/>
            <person name="Pati A."/>
            <person name="Ivanova N."/>
            <person name="Mavromatis K."/>
            <person name="Chen A."/>
            <person name="Palaniappan K."/>
            <person name="Chertkov O."/>
            <person name="Land M."/>
            <person name="Hauser L."/>
            <person name="Chang Y.J."/>
            <person name="Jeffries C.D."/>
            <person name="Brettin T."/>
            <person name="Detter J.C."/>
            <person name="Han C."/>
            <person name="Rohde M."/>
            <person name="Goker M."/>
            <person name="Bristow J."/>
            <person name="Eisen J.A."/>
            <person name="Markowitz V."/>
            <person name="Hugenholtz P."/>
            <person name="Kyrpides N.C."/>
            <person name="Klenk H.P."/>
        </authorList>
    </citation>
    <scope>NUCLEOTIDE SEQUENCE [LARGE SCALE GENOMIC DNA]</scope>
    <source>
        <strain evidence="4">ATCC BAA-972 / CDC 1076 / CIP 108378 / DSM 44985 / JCM 13578</strain>
    </source>
</reference>